<dbReference type="Proteomes" id="UP000199693">
    <property type="component" value="Unassembled WGS sequence"/>
</dbReference>
<evidence type="ECO:0000313" key="1">
    <source>
        <dbReference type="EMBL" id="SDJ59308.1"/>
    </source>
</evidence>
<proteinExistence type="predicted"/>
<reference evidence="1 4" key="1">
    <citation type="submission" date="2016-10" db="EMBL/GenBank/DDBJ databases">
        <authorList>
            <person name="de Groot N.N."/>
        </authorList>
    </citation>
    <scope>NUCLEOTIDE SEQUENCE [LARGE SCALE GENOMIC DNA]</scope>
    <source>
        <strain evidence="1 4">CCM 7361</strain>
    </source>
</reference>
<gene>
    <name evidence="1" type="ORF">SAMN05216189_101976</name>
    <name evidence="2" type="ORF">SAMN06295949_10943</name>
</gene>
<dbReference type="RefSeq" id="WP_089391299.1">
    <property type="nucleotide sequence ID" value="NZ_FNEC01000019.1"/>
</dbReference>
<name>A0A239I5D0_9PSED</name>
<sequence length="127" mass="14614">MVIDSTHFPLVWMKVGASGIHTDDEGFKAFEALLARAEPFVLLDERAQQEEHEHSHEERKQLSLWMKRHKAALRSFVKAQIFIEPDLARQKAAELFAGKFEAFWGYPLLVVATREEGLELARKLLGR</sequence>
<organism evidence="1 4">
    <name type="scientific">Pseudomonas delhiensis</name>
    <dbReference type="NCBI Taxonomy" id="366289"/>
    <lineage>
        <taxon>Bacteria</taxon>
        <taxon>Pseudomonadati</taxon>
        <taxon>Pseudomonadota</taxon>
        <taxon>Gammaproteobacteria</taxon>
        <taxon>Pseudomonadales</taxon>
        <taxon>Pseudomonadaceae</taxon>
        <taxon>Pseudomonas</taxon>
    </lineage>
</organism>
<reference evidence="2 3" key="2">
    <citation type="submission" date="2017-06" db="EMBL/GenBank/DDBJ databases">
        <authorList>
            <person name="Varghese N."/>
            <person name="Submissions S."/>
        </authorList>
    </citation>
    <scope>NUCLEOTIDE SEQUENCE [LARGE SCALE GENOMIC DNA]</scope>
    <source>
        <strain evidence="2 3">RLD-1</strain>
    </source>
</reference>
<dbReference type="EMBL" id="FZPC01000009">
    <property type="protein sequence ID" value="SNS88498.1"/>
    <property type="molecule type" value="Genomic_DNA"/>
</dbReference>
<dbReference type="EMBL" id="FNEC01000019">
    <property type="protein sequence ID" value="SDJ59308.1"/>
    <property type="molecule type" value="Genomic_DNA"/>
</dbReference>
<evidence type="ECO:0000313" key="3">
    <source>
        <dbReference type="Proteomes" id="UP000198309"/>
    </source>
</evidence>
<evidence type="ECO:0000313" key="2">
    <source>
        <dbReference type="EMBL" id="SNS88498.1"/>
    </source>
</evidence>
<evidence type="ECO:0000313" key="4">
    <source>
        <dbReference type="Proteomes" id="UP000199693"/>
    </source>
</evidence>
<dbReference type="Proteomes" id="UP000198309">
    <property type="component" value="Unassembled WGS sequence"/>
</dbReference>
<protein>
    <submittedName>
        <fullName evidence="1">Uncharacterized protein</fullName>
    </submittedName>
</protein>
<keyword evidence="3" id="KW-1185">Reference proteome</keyword>
<accession>A0A239I5D0</accession>
<dbReference type="AlphaFoldDB" id="A0A239I5D0"/>